<name>A0A482TNE2_9EURY</name>
<proteinExistence type="predicted"/>
<feature type="non-terminal residue" evidence="2">
    <location>
        <position position="1"/>
    </location>
</feature>
<evidence type="ECO:0000313" key="2">
    <source>
        <dbReference type="EMBL" id="RYJ15343.1"/>
    </source>
</evidence>
<reference evidence="2 3" key="1">
    <citation type="submission" date="2018-12" db="EMBL/GenBank/DDBJ databases">
        <title>Genome analysis provides insights into bioremediation potentialities of Halogeometricum borinquense strain N11.</title>
        <authorList>
            <person name="Najjari A."/>
            <person name="Youssef N."/>
            <person name="Fhoula I."/>
            <person name="Ben Dhia O."/>
            <person name="Mahjoubi M."/>
            <person name="Ouzari H.I."/>
            <person name="Cherif A."/>
        </authorList>
    </citation>
    <scope>NUCLEOTIDE SEQUENCE [LARGE SCALE GENOMIC DNA]</scope>
    <source>
        <strain evidence="2 3">N11</strain>
    </source>
</reference>
<dbReference type="EMBL" id="RZHH01000002">
    <property type="protein sequence ID" value="RYJ15343.1"/>
    <property type="molecule type" value="Genomic_DNA"/>
</dbReference>
<comment type="caution">
    <text evidence="2">The sequence shown here is derived from an EMBL/GenBank/DDBJ whole genome shotgun (WGS) entry which is preliminary data.</text>
</comment>
<dbReference type="AlphaFoldDB" id="A0A482TNE2"/>
<evidence type="ECO:0000313" key="3">
    <source>
        <dbReference type="Proteomes" id="UP000294028"/>
    </source>
</evidence>
<protein>
    <submittedName>
        <fullName evidence="2">Flagellin</fullName>
    </submittedName>
</protein>
<sequence length="25" mass="2582">GGSTQVILTMPQQLAGKNDNDPIAL</sequence>
<dbReference type="Proteomes" id="UP000294028">
    <property type="component" value="Unassembled WGS sequence"/>
</dbReference>
<keyword evidence="2" id="KW-0282">Flagellum</keyword>
<gene>
    <name evidence="2" type="ORF">ELS19_05685</name>
</gene>
<accession>A0A482TNE2</accession>
<keyword evidence="2" id="KW-0966">Cell projection</keyword>
<organism evidence="2 3">
    <name type="scientific">Halogeometricum borinquense</name>
    <dbReference type="NCBI Taxonomy" id="60847"/>
    <lineage>
        <taxon>Archaea</taxon>
        <taxon>Methanobacteriati</taxon>
        <taxon>Methanobacteriota</taxon>
        <taxon>Stenosarchaea group</taxon>
        <taxon>Halobacteria</taxon>
        <taxon>Halobacteriales</taxon>
        <taxon>Haloferacaceae</taxon>
        <taxon>Halogeometricum</taxon>
    </lineage>
</organism>
<feature type="compositionally biased region" description="Polar residues" evidence="1">
    <location>
        <begin position="1"/>
        <end position="12"/>
    </location>
</feature>
<feature type="region of interest" description="Disordered" evidence="1">
    <location>
        <begin position="1"/>
        <end position="25"/>
    </location>
</feature>
<evidence type="ECO:0000256" key="1">
    <source>
        <dbReference type="SAM" id="MobiDB-lite"/>
    </source>
</evidence>
<keyword evidence="2" id="KW-0969">Cilium</keyword>